<name>A0ABW3VTH8_9PSEU</name>
<dbReference type="SUPFAM" id="SSF55718">
    <property type="entry name" value="SCP-like"/>
    <property type="match status" value="1"/>
</dbReference>
<evidence type="ECO:0000313" key="2">
    <source>
        <dbReference type="EMBL" id="MFD1237439.1"/>
    </source>
</evidence>
<proteinExistence type="predicted"/>
<organism evidence="2 3">
    <name type="scientific">Pseudonocardia benzenivorans</name>
    <dbReference type="NCBI Taxonomy" id="228005"/>
    <lineage>
        <taxon>Bacteria</taxon>
        <taxon>Bacillati</taxon>
        <taxon>Actinomycetota</taxon>
        <taxon>Actinomycetes</taxon>
        <taxon>Pseudonocardiales</taxon>
        <taxon>Pseudonocardiaceae</taxon>
        <taxon>Pseudonocardia</taxon>
    </lineage>
</organism>
<dbReference type="RefSeq" id="WP_379653331.1">
    <property type="nucleotide sequence ID" value="NZ_JBHTMB010000288.1"/>
</dbReference>
<feature type="domain" description="SCP2" evidence="1">
    <location>
        <begin position="22"/>
        <end position="115"/>
    </location>
</feature>
<comment type="caution">
    <text evidence="2">The sequence shown here is derived from an EMBL/GenBank/DDBJ whole genome shotgun (WGS) entry which is preliminary data.</text>
</comment>
<gene>
    <name evidence="2" type="ORF">ACFQ34_29500</name>
</gene>
<dbReference type="Gene3D" id="3.30.1050.10">
    <property type="entry name" value="SCP2 sterol-binding domain"/>
    <property type="match status" value="1"/>
</dbReference>
<dbReference type="InterPro" id="IPR003033">
    <property type="entry name" value="SCP2_sterol-bd_dom"/>
</dbReference>
<evidence type="ECO:0000259" key="1">
    <source>
        <dbReference type="Pfam" id="PF02036"/>
    </source>
</evidence>
<accession>A0ABW3VTH8</accession>
<sequence length="132" mass="14305">MSAVALMSPEWAQAYRELWNATPETREGGKELSMVIEWRVQGEAGPVSQIEIKQGEAVYGGEPIPDRKPDFVLTAASAVWRRVAAGEISAANAIMTRKIKFVGPVKVAMSHMPVLSTGLRLVGEVDGLVWGD</sequence>
<dbReference type="Proteomes" id="UP001597182">
    <property type="component" value="Unassembled WGS sequence"/>
</dbReference>
<dbReference type="EMBL" id="JBHTMB010000288">
    <property type="protein sequence ID" value="MFD1237439.1"/>
    <property type="molecule type" value="Genomic_DNA"/>
</dbReference>
<dbReference type="InterPro" id="IPR036527">
    <property type="entry name" value="SCP2_sterol-bd_dom_sf"/>
</dbReference>
<reference evidence="3" key="1">
    <citation type="journal article" date="2019" name="Int. J. Syst. Evol. Microbiol.">
        <title>The Global Catalogue of Microorganisms (GCM) 10K type strain sequencing project: providing services to taxonomists for standard genome sequencing and annotation.</title>
        <authorList>
            <consortium name="The Broad Institute Genomics Platform"/>
            <consortium name="The Broad Institute Genome Sequencing Center for Infectious Disease"/>
            <person name="Wu L."/>
            <person name="Ma J."/>
        </authorList>
    </citation>
    <scope>NUCLEOTIDE SEQUENCE [LARGE SCALE GENOMIC DNA]</scope>
    <source>
        <strain evidence="3">CCUG 49018</strain>
    </source>
</reference>
<evidence type="ECO:0000313" key="3">
    <source>
        <dbReference type="Proteomes" id="UP001597182"/>
    </source>
</evidence>
<keyword evidence="3" id="KW-1185">Reference proteome</keyword>
<protein>
    <submittedName>
        <fullName evidence="2">SCP2 sterol-binding domain-containing protein</fullName>
    </submittedName>
</protein>
<dbReference type="Pfam" id="PF02036">
    <property type="entry name" value="SCP2"/>
    <property type="match status" value="1"/>
</dbReference>